<dbReference type="GO" id="GO:0004864">
    <property type="term" value="F:protein phosphatase inhibitor activity"/>
    <property type="evidence" value="ECO:0007669"/>
    <property type="project" value="InterPro"/>
</dbReference>
<dbReference type="InterPro" id="IPR007062">
    <property type="entry name" value="PPI-2"/>
</dbReference>
<dbReference type="Proteomes" id="UP000041254">
    <property type="component" value="Unassembled WGS sequence"/>
</dbReference>
<feature type="region of interest" description="Disordered" evidence="1">
    <location>
        <begin position="1"/>
        <end position="185"/>
    </location>
</feature>
<evidence type="ECO:0000313" key="2">
    <source>
        <dbReference type="EMBL" id="CEM37449.1"/>
    </source>
</evidence>
<reference evidence="2 3" key="1">
    <citation type="submission" date="2014-11" db="EMBL/GenBank/DDBJ databases">
        <authorList>
            <person name="Zhu J."/>
            <person name="Qi W."/>
            <person name="Song R."/>
        </authorList>
    </citation>
    <scope>NUCLEOTIDE SEQUENCE [LARGE SCALE GENOMIC DNA]</scope>
</reference>
<dbReference type="PhylomeDB" id="A0A0G4H1G4"/>
<gene>
    <name evidence="2" type="ORF">Vbra_19275</name>
</gene>
<evidence type="ECO:0008006" key="4">
    <source>
        <dbReference type="Google" id="ProtNLM"/>
    </source>
</evidence>
<dbReference type="FunCoup" id="A0A0G4H1G4">
    <property type="interactions" value="46"/>
</dbReference>
<dbReference type="PANTHER" id="PTHR12398">
    <property type="entry name" value="PROTEIN PHOSPHATASE INHIBITOR"/>
    <property type="match status" value="1"/>
</dbReference>
<feature type="compositionally biased region" description="Polar residues" evidence="1">
    <location>
        <begin position="86"/>
        <end position="101"/>
    </location>
</feature>
<dbReference type="VEuPathDB" id="CryptoDB:Vbra_19275"/>
<dbReference type="PANTHER" id="PTHR12398:SF20">
    <property type="entry name" value="PROTEIN PHOSPHATASE 1 REGULATORY INHIBITOR SUBUNIT 2"/>
    <property type="match status" value="1"/>
</dbReference>
<sequence>MSGAEPQRALKKLDGKLKLPKQRKGISWDEVTIAEHDKERGTRMKIEEPDTPYHQGADSGHDTPQAMEEDVVMQDGAGPPAIPLRNAQSLPSVMQQNSRTAVSPDELINKLVAHKARKEAERAARGGESGDSSCEPSPAVGPRSGEEEKKKKAFADKRKGHYNEFQLLRQMREAGKLEDEEDDDD</sequence>
<dbReference type="OMA" id="KKPAGCD"/>
<dbReference type="AlphaFoldDB" id="A0A0G4H1G4"/>
<proteinExistence type="predicted"/>
<dbReference type="EMBL" id="CDMY01000938">
    <property type="protein sequence ID" value="CEM37449.1"/>
    <property type="molecule type" value="Genomic_DNA"/>
</dbReference>
<name>A0A0G4H1G4_VITBC</name>
<evidence type="ECO:0000313" key="3">
    <source>
        <dbReference type="Proteomes" id="UP000041254"/>
    </source>
</evidence>
<dbReference type="InParanoid" id="A0A0G4H1G4"/>
<organism evidence="2 3">
    <name type="scientific">Vitrella brassicaformis (strain CCMP3155)</name>
    <dbReference type="NCBI Taxonomy" id="1169540"/>
    <lineage>
        <taxon>Eukaryota</taxon>
        <taxon>Sar</taxon>
        <taxon>Alveolata</taxon>
        <taxon>Colpodellida</taxon>
        <taxon>Vitrellaceae</taxon>
        <taxon>Vitrella</taxon>
    </lineage>
</organism>
<feature type="compositionally biased region" description="Basic and acidic residues" evidence="1">
    <location>
        <begin position="144"/>
        <end position="157"/>
    </location>
</feature>
<protein>
    <recommendedName>
        <fullName evidence="4">Protein phosphatase inhibitor 2</fullName>
    </recommendedName>
</protein>
<dbReference type="OrthoDB" id="551302at2759"/>
<feature type="compositionally biased region" description="Basic and acidic residues" evidence="1">
    <location>
        <begin position="33"/>
        <end position="48"/>
    </location>
</feature>
<evidence type="ECO:0000256" key="1">
    <source>
        <dbReference type="SAM" id="MobiDB-lite"/>
    </source>
</evidence>
<accession>A0A0G4H1G4</accession>
<keyword evidence="3" id="KW-1185">Reference proteome</keyword>
<dbReference type="GO" id="GO:0009966">
    <property type="term" value="P:regulation of signal transduction"/>
    <property type="evidence" value="ECO:0007669"/>
    <property type="project" value="InterPro"/>
</dbReference>
<dbReference type="Pfam" id="PF04979">
    <property type="entry name" value="IPP-2"/>
    <property type="match status" value="1"/>
</dbReference>